<dbReference type="SMART" id="SM00091">
    <property type="entry name" value="PAS"/>
    <property type="match status" value="2"/>
</dbReference>
<evidence type="ECO:0000256" key="3">
    <source>
        <dbReference type="ARBA" id="ARBA00022553"/>
    </source>
</evidence>
<dbReference type="PROSITE" id="PS50110">
    <property type="entry name" value="RESPONSE_REGULATORY"/>
    <property type="match status" value="1"/>
</dbReference>
<feature type="coiled-coil region" evidence="10">
    <location>
        <begin position="302"/>
        <end position="351"/>
    </location>
</feature>
<comment type="caution">
    <text evidence="15">The sequence shown here is derived from an EMBL/GenBank/DDBJ whole genome shotgun (WGS) entry which is preliminary data.</text>
</comment>
<dbReference type="RefSeq" id="WP_404314257.1">
    <property type="nucleotide sequence ID" value="NZ_JAUIYO010000001.1"/>
</dbReference>
<keyword evidence="4" id="KW-0808">Transferase</keyword>
<evidence type="ECO:0000256" key="2">
    <source>
        <dbReference type="ARBA" id="ARBA00012438"/>
    </source>
</evidence>
<keyword evidence="5" id="KW-0547">Nucleotide-binding</keyword>
<dbReference type="SMART" id="SM00448">
    <property type="entry name" value="REC"/>
    <property type="match status" value="1"/>
</dbReference>
<dbReference type="InterPro" id="IPR036890">
    <property type="entry name" value="HATPase_C_sf"/>
</dbReference>
<dbReference type="InterPro" id="IPR004358">
    <property type="entry name" value="Sig_transdc_His_kin-like_C"/>
</dbReference>
<evidence type="ECO:0000313" key="15">
    <source>
        <dbReference type="EMBL" id="MFK2824596.1"/>
    </source>
</evidence>
<evidence type="ECO:0000256" key="6">
    <source>
        <dbReference type="ARBA" id="ARBA00022777"/>
    </source>
</evidence>
<dbReference type="Proteomes" id="UP001619911">
    <property type="component" value="Unassembled WGS sequence"/>
</dbReference>
<dbReference type="SUPFAM" id="SSF52172">
    <property type="entry name" value="CheY-like"/>
    <property type="match status" value="1"/>
</dbReference>
<dbReference type="NCBIfam" id="TIGR00229">
    <property type="entry name" value="sensory_box"/>
    <property type="match status" value="2"/>
</dbReference>
<dbReference type="InterPro" id="IPR005467">
    <property type="entry name" value="His_kinase_dom"/>
</dbReference>
<dbReference type="PANTHER" id="PTHR43547">
    <property type="entry name" value="TWO-COMPONENT HISTIDINE KINASE"/>
    <property type="match status" value="1"/>
</dbReference>
<keyword evidence="6" id="KW-0418">Kinase</keyword>
<dbReference type="CDD" id="cd00082">
    <property type="entry name" value="HisKA"/>
    <property type="match status" value="1"/>
</dbReference>
<keyword evidence="16" id="KW-1185">Reference proteome</keyword>
<feature type="modified residue" description="4-aspartylphosphate" evidence="9">
    <location>
        <position position="87"/>
    </location>
</feature>
<dbReference type="InterPro" id="IPR035965">
    <property type="entry name" value="PAS-like_dom_sf"/>
</dbReference>
<evidence type="ECO:0000259" key="13">
    <source>
        <dbReference type="PROSITE" id="PS50112"/>
    </source>
</evidence>
<protein>
    <recommendedName>
        <fullName evidence="2">histidine kinase</fullName>
        <ecNumber evidence="2">2.7.13.3</ecNumber>
    </recommendedName>
</protein>
<evidence type="ECO:0000256" key="8">
    <source>
        <dbReference type="ARBA" id="ARBA00023012"/>
    </source>
</evidence>
<dbReference type="InterPro" id="IPR000014">
    <property type="entry name" value="PAS"/>
</dbReference>
<dbReference type="SUPFAM" id="SSF55874">
    <property type="entry name" value="ATPase domain of HSP90 chaperone/DNA topoisomerase II/histidine kinase"/>
    <property type="match status" value="1"/>
</dbReference>
<dbReference type="PANTHER" id="PTHR43547:SF2">
    <property type="entry name" value="HYBRID SIGNAL TRANSDUCTION HISTIDINE KINASE C"/>
    <property type="match status" value="1"/>
</dbReference>
<dbReference type="PROSITE" id="PS50113">
    <property type="entry name" value="PAC"/>
    <property type="match status" value="1"/>
</dbReference>
<dbReference type="Gene3D" id="3.30.565.10">
    <property type="entry name" value="Histidine kinase-like ATPase, C-terminal domain"/>
    <property type="match status" value="1"/>
</dbReference>
<dbReference type="InterPro" id="IPR003594">
    <property type="entry name" value="HATPase_dom"/>
</dbReference>
<dbReference type="InterPro" id="IPR011006">
    <property type="entry name" value="CheY-like_superfamily"/>
</dbReference>
<dbReference type="PRINTS" id="PR00344">
    <property type="entry name" value="BCTRLSENSOR"/>
</dbReference>
<reference evidence="15 16" key="1">
    <citation type="submission" date="2023-07" db="EMBL/GenBank/DDBJ databases">
        <title>Bacillus lucianemedeirus sp. nov, a new species isolated from an immunobiological production facility.</title>
        <authorList>
            <person name="Costa L.V."/>
            <person name="Miranda R.V.S.L."/>
            <person name="Brandao M.L.L."/>
            <person name="Reis C.M.F."/>
            <person name="Frazao A.M."/>
            <person name="Cruz F.V."/>
            <person name="Baio P.V.P."/>
            <person name="Veras J.F.C."/>
            <person name="Ramos J.N."/>
            <person name="Vieira V."/>
        </authorList>
    </citation>
    <scope>NUCLEOTIDE SEQUENCE [LARGE SCALE GENOMIC DNA]</scope>
    <source>
        <strain evidence="15 16">B190/17</strain>
    </source>
</reference>
<evidence type="ECO:0000313" key="16">
    <source>
        <dbReference type="Proteomes" id="UP001619911"/>
    </source>
</evidence>
<evidence type="ECO:0000259" key="12">
    <source>
        <dbReference type="PROSITE" id="PS50110"/>
    </source>
</evidence>
<dbReference type="InterPro" id="IPR001610">
    <property type="entry name" value="PAC"/>
</dbReference>
<accession>A0ABW8I535</accession>
<proteinExistence type="predicted"/>
<comment type="catalytic activity">
    <reaction evidence="1">
        <text>ATP + protein L-histidine = ADP + protein N-phospho-L-histidine.</text>
        <dbReference type="EC" id="2.7.13.3"/>
    </reaction>
</comment>
<feature type="domain" description="PAS" evidence="13">
    <location>
        <begin position="373"/>
        <end position="404"/>
    </location>
</feature>
<gene>
    <name evidence="15" type="ORF">QYG89_02640</name>
</gene>
<dbReference type="Pfam" id="PF00512">
    <property type="entry name" value="HisKA"/>
    <property type="match status" value="1"/>
</dbReference>
<dbReference type="InterPro" id="IPR000700">
    <property type="entry name" value="PAS-assoc_C"/>
</dbReference>
<evidence type="ECO:0000256" key="9">
    <source>
        <dbReference type="PROSITE-ProRule" id="PRU00169"/>
    </source>
</evidence>
<dbReference type="Pfam" id="PF02518">
    <property type="entry name" value="HATPase_c"/>
    <property type="match status" value="1"/>
</dbReference>
<dbReference type="InterPro" id="IPR001789">
    <property type="entry name" value="Sig_transdc_resp-reg_receiver"/>
</dbReference>
<dbReference type="SMART" id="SM00387">
    <property type="entry name" value="HATPase_c"/>
    <property type="match status" value="1"/>
</dbReference>
<dbReference type="Pfam" id="PF13426">
    <property type="entry name" value="PAS_9"/>
    <property type="match status" value="2"/>
</dbReference>
<evidence type="ECO:0000256" key="10">
    <source>
        <dbReference type="SAM" id="Coils"/>
    </source>
</evidence>
<dbReference type="Gene3D" id="3.30.450.20">
    <property type="entry name" value="PAS domain"/>
    <property type="match status" value="2"/>
</dbReference>
<dbReference type="SMART" id="SM00086">
    <property type="entry name" value="PAC"/>
    <property type="match status" value="2"/>
</dbReference>
<evidence type="ECO:0000256" key="5">
    <source>
        <dbReference type="ARBA" id="ARBA00022741"/>
    </source>
</evidence>
<keyword evidence="7" id="KW-0067">ATP-binding</keyword>
<dbReference type="EMBL" id="JAUIYO010000001">
    <property type="protein sequence ID" value="MFK2824596.1"/>
    <property type="molecule type" value="Genomic_DNA"/>
</dbReference>
<evidence type="ECO:0000256" key="7">
    <source>
        <dbReference type="ARBA" id="ARBA00022840"/>
    </source>
</evidence>
<sequence>MKNYIERLNNPLSTHVMPASSEEKETKSMQAVKQQKVNILMVDDRPENLLTLEAVLTSSDYHLVCANSGEEALKKVLEQDFAVILLDVQMPGLNGFETAHLIKARERSKYIPIIFITAISQTKKNVLQGYNLGAVDYIVKPFHPETLRLKVQQFVKMYKNNEHIQHQHEMRRQSELKEVNAKLERTAFNLRKNKELARVIGETLLDTIITFDEQGYILSVNPAVTRMFGYSTKELNEQHMAKLLPGFASSLMDYVREMTGQLLEASAKNKEGKEIPVEIQIGEAQIEDECLYVCSIRDITDRKKMEQERKQQYDMLEQLVEARTQELLAANEQLRKEVEERKKIAEDLRVSKEHFYKIFQSSPCLIEIRTLKEGKYIDVNASWLNYTGYTREEVLNRTESILNLTADSSVETKSCVQNAEVRYETKDGIVRHGLLSTEIFEIQGEKCVLSTITDITEKVRLEGEVARLDRLYLVGEMAAGIAHEIRNPMTTVRGFLELSKSDPEHLTVKYVDLMLGELDRANSIITEFLNLAKNKVSDQKKQKLNPIIEGLYPLIQAEALMNDKFVSLQLSECRELHLDEKEISQLILNLSLNGLEAMNSGGKLTLKTYEEKQTVVLEVQDEGCGIKPEFLETIGTPFFTTKDTGTGLGLAICYSVAERHNAVIDLNTNEKGTTFLIRFKHIEENQNEAAP</sequence>
<dbReference type="EC" id="2.7.13.3" evidence="2"/>
<dbReference type="InterPro" id="IPR003661">
    <property type="entry name" value="HisK_dim/P_dom"/>
</dbReference>
<evidence type="ECO:0000256" key="4">
    <source>
        <dbReference type="ARBA" id="ARBA00022679"/>
    </source>
</evidence>
<dbReference type="SUPFAM" id="SSF47384">
    <property type="entry name" value="Homodimeric domain of signal transducing histidine kinase"/>
    <property type="match status" value="1"/>
</dbReference>
<evidence type="ECO:0000259" key="11">
    <source>
        <dbReference type="PROSITE" id="PS50109"/>
    </source>
</evidence>
<feature type="domain" description="PAS" evidence="13">
    <location>
        <begin position="192"/>
        <end position="266"/>
    </location>
</feature>
<feature type="domain" description="Histidine kinase" evidence="11">
    <location>
        <begin position="480"/>
        <end position="683"/>
    </location>
</feature>
<keyword evidence="3 9" id="KW-0597">Phosphoprotein</keyword>
<feature type="domain" description="PAC" evidence="14">
    <location>
        <begin position="417"/>
        <end position="467"/>
    </location>
</feature>
<organism evidence="15 16">
    <name type="scientific">Bacillus lumedeiriae</name>
    <dbReference type="NCBI Taxonomy" id="3058829"/>
    <lineage>
        <taxon>Bacteria</taxon>
        <taxon>Bacillati</taxon>
        <taxon>Bacillota</taxon>
        <taxon>Bacilli</taxon>
        <taxon>Bacillales</taxon>
        <taxon>Bacillaceae</taxon>
        <taxon>Bacillus</taxon>
    </lineage>
</organism>
<dbReference type="Pfam" id="PF00072">
    <property type="entry name" value="Response_reg"/>
    <property type="match status" value="1"/>
</dbReference>
<keyword evidence="10" id="KW-0175">Coiled coil</keyword>
<dbReference type="InterPro" id="IPR036097">
    <property type="entry name" value="HisK_dim/P_sf"/>
</dbReference>
<dbReference type="Gene3D" id="1.10.287.130">
    <property type="match status" value="1"/>
</dbReference>
<dbReference type="SUPFAM" id="SSF55785">
    <property type="entry name" value="PYP-like sensor domain (PAS domain)"/>
    <property type="match status" value="2"/>
</dbReference>
<dbReference type="CDD" id="cd00130">
    <property type="entry name" value="PAS"/>
    <property type="match status" value="2"/>
</dbReference>
<dbReference type="SMART" id="SM00388">
    <property type="entry name" value="HisKA"/>
    <property type="match status" value="1"/>
</dbReference>
<dbReference type="Gene3D" id="3.40.50.2300">
    <property type="match status" value="1"/>
</dbReference>
<evidence type="ECO:0000259" key="14">
    <source>
        <dbReference type="PROSITE" id="PS50113"/>
    </source>
</evidence>
<keyword evidence="8" id="KW-0902">Two-component regulatory system</keyword>
<dbReference type="PROSITE" id="PS50112">
    <property type="entry name" value="PAS"/>
    <property type="match status" value="2"/>
</dbReference>
<evidence type="ECO:0000256" key="1">
    <source>
        <dbReference type="ARBA" id="ARBA00000085"/>
    </source>
</evidence>
<feature type="domain" description="Response regulatory" evidence="12">
    <location>
        <begin position="38"/>
        <end position="155"/>
    </location>
</feature>
<name>A0ABW8I535_9BACI</name>
<dbReference type="PROSITE" id="PS50109">
    <property type="entry name" value="HIS_KIN"/>
    <property type="match status" value="1"/>
</dbReference>